<dbReference type="InterPro" id="IPR027007">
    <property type="entry name" value="C2_DOCK-type_domain"/>
</dbReference>
<dbReference type="PROSITE" id="PS51651">
    <property type="entry name" value="DOCKER"/>
    <property type="match status" value="1"/>
</dbReference>
<dbReference type="FunFam" id="1.20.58.740:FF:000002">
    <property type="entry name" value="Dedicator of cytokinesis protein 7"/>
    <property type="match status" value="1"/>
</dbReference>
<feature type="domain" description="C2 DOCK-type" evidence="4">
    <location>
        <begin position="381"/>
        <end position="546"/>
    </location>
</feature>
<evidence type="ECO:0000259" key="5">
    <source>
        <dbReference type="PROSITE" id="PS51651"/>
    </source>
</evidence>
<accession>A0A0N4Z5X2</accession>
<dbReference type="InterPro" id="IPR046773">
    <property type="entry name" value="DOCKER_Lobe_C"/>
</dbReference>
<dbReference type="InterPro" id="IPR026791">
    <property type="entry name" value="DOCK"/>
</dbReference>
<organism evidence="6 7">
    <name type="scientific">Parastrongyloides trichosuri</name>
    <name type="common">Possum-specific nematode worm</name>
    <dbReference type="NCBI Taxonomy" id="131310"/>
    <lineage>
        <taxon>Eukaryota</taxon>
        <taxon>Metazoa</taxon>
        <taxon>Ecdysozoa</taxon>
        <taxon>Nematoda</taxon>
        <taxon>Chromadorea</taxon>
        <taxon>Rhabditida</taxon>
        <taxon>Tylenchina</taxon>
        <taxon>Panagrolaimomorpha</taxon>
        <taxon>Strongyloidoidea</taxon>
        <taxon>Strongyloididae</taxon>
        <taxon>Parastrongyloides</taxon>
    </lineage>
</organism>
<evidence type="ECO:0000313" key="7">
    <source>
        <dbReference type="WBParaSite" id="PTRK_0000251700.1"/>
    </source>
</evidence>
<dbReference type="Gene3D" id="2.60.40.150">
    <property type="entry name" value="C2 domain"/>
    <property type="match status" value="1"/>
</dbReference>
<dbReference type="PROSITE" id="PS51650">
    <property type="entry name" value="C2_DOCK"/>
    <property type="match status" value="1"/>
</dbReference>
<dbReference type="GO" id="GO:0005085">
    <property type="term" value="F:guanyl-nucleotide exchange factor activity"/>
    <property type="evidence" value="ECO:0007669"/>
    <property type="project" value="UniProtKB-KW"/>
</dbReference>
<dbReference type="STRING" id="131310.A0A0N4Z5X2"/>
<dbReference type="InterPro" id="IPR043161">
    <property type="entry name" value="DOCK_C_lobe_A"/>
</dbReference>
<evidence type="ECO:0000256" key="1">
    <source>
        <dbReference type="ARBA" id="ARBA00022658"/>
    </source>
</evidence>
<dbReference type="PANTHER" id="PTHR23317:SF76">
    <property type="entry name" value="LD20667P"/>
    <property type="match status" value="1"/>
</dbReference>
<dbReference type="Proteomes" id="UP000038045">
    <property type="component" value="Unplaced"/>
</dbReference>
<dbReference type="Gene3D" id="1.25.40.410">
    <property type="match status" value="1"/>
</dbReference>
<dbReference type="InterPro" id="IPR046770">
    <property type="entry name" value="DOCKER_Lobe_B"/>
</dbReference>
<reference evidence="7" key="1">
    <citation type="submission" date="2017-02" db="UniProtKB">
        <authorList>
            <consortium name="WormBaseParasite"/>
        </authorList>
    </citation>
    <scope>IDENTIFICATION</scope>
</reference>
<evidence type="ECO:0000256" key="3">
    <source>
        <dbReference type="SAM" id="MobiDB-lite"/>
    </source>
</evidence>
<proteinExistence type="inferred from homology"/>
<evidence type="ECO:0000256" key="2">
    <source>
        <dbReference type="PROSITE-ProRule" id="PRU00983"/>
    </source>
</evidence>
<dbReference type="Pfam" id="PF14429">
    <property type="entry name" value="DOCK-C2"/>
    <property type="match status" value="1"/>
</dbReference>
<comment type="similarity">
    <text evidence="2">Belongs to the DOCK family.</text>
</comment>
<sequence>MLPNRTFVLLKVQELSFEPPDLEPIFGSIVLFDLKEKRRVSETFYFDFNQPHLNTMIQQSIFQSTLLPKSGLFELHTPEKLMDIFIVLKLEKVLQAGEANDIYEPYLKSDSNSTVKEKYQNLVISNCKRLGNFRMPFAWSAIELSQVLFGGKMNSLNKKDSTTKDGSYVTSANDEFDISMDSTSPFPFNDSSFIIGDTESIHSMDRTTIVVSPSPMGTLQKKKYFSISTVDNTLSPPSTPFKSNNIESDNQSNKKTFLQSLFNKPYTIKLHSFLRTEYDKLSDEEIIKSLLESKKSSSKLSKLKTLSAKFSLELTILPKDWNQLDESNAFLINNCISSELRKWKNSIVPMFNNFSKHPILREVLSFPFKGHYEVNNDTIMRNLIYIYPKFVNFSNRGGNARNICIKIQLMDNNETPLNVFYNKNSLELVDKVYTSVSYHNKTPQFGDEIKADIPIDLNDGHHILFTFYHISCKLTKNIDTPATPIGYTWIPLYQEKGCLQTGSFNVPISLDILPKGYCYLTPEVNLPNIKWLEAHKPLFQVQISAITTIHTQDKYLDSFFRAYNSLKTIRGEEIIGAVNNLAKAQPEPLVAFFYSIIDKLLSLITYARIDEKFVDCKLPEACFSTLSQLIKICTVLLDGSILDGHGRSSLLAKYIHLNKVTPKCPDMNNVGMFSQNKTSGMINDSTVDELYKIIQEVEVASCSMKISTNENDGNKYKFLHEEIVYQWVISTGSLRDNSCTYSWFFLELIVKSMSEFLLSLNSQLLYVSRRSRFGDNYHNNLSRLVSMLTTEVIERSSKDLTQASYINNALAFFLQDAFSIMDRTFIMRLVKSYYKDISTKISNLSESLAKTLMLLRLDFTKILLSYEHVIALNLPISEKYLSNYYMATNQYSLSETFSPKTLLEGIVGCEVAAKLTNSDTYKKASIFPEEISTSFKAQHFLIGVLLSDLVTALHSGNEKIQSKAILNVKNLLVNHENDFRISGNSNLMEKVADLYFPLLGVCVDVSNMFFNNCSLDDSLSNNYIDLNIDGRTTLNMEQSTNLLASFCWVLKFSNHDKIKNWIISLSSERLENFVAVLYAVITTFDFKKQAKLIRKCLNLTKLCDGIKNSNVNDLSATLPRKKNSSNQGSPSKSMTTSSASLISTPGHKGTLSKVQTSNLTNSAIIESSVEVKWRSTLRSTLTGNYSKSVLSVKGNNRFSTDSINVSPSINSEQSQLILAYYLTNEIYLTVLDIIEMMINLISGDESSSTNLHFVLPSILRSLLHLVSSSSFSICLENIFATQRLAVLLFPDFYFSQQSDLCQDLCLQLLKHLASKSPIIRSHAAASMYMLMTNSYESMHSFSRLKMQITMALSTLVSNCAAYGVWTIHESDLKKSLTNLLSYLECDLTTNTSDGKALLSSTSFPPQVKDLIFNLHMILSDTAKLKHHSDDFELLMDLMFRIAKGYQNNPDLRLTWLLSMAGKNIEHDNITEAGQCLLHCAALITEYLSMLLPDELFTRGASLFSKLSDNILDESATSDDVISPEEEGICESCYFSVEGLIFIIEQAAILIEKDQMFELAIQLYNILIPLIEEYDDRKKTVYVYEKVSQIHKKLEEIEIVKENISDAWLSPLMNSDKRHFGTYFRVGFYGDMFGEELDGCEYIYREPSLTQLSEISHRLEGHYTKRYGAGNVEIIKDSNEVDKSKLNLTSKVYLQITFVEPYFDGWEKKDRVNSMFYRRYNVRRFIYATPFTKDGKPHGELKDQYKKKTILTTSKSFPYLKSRIKVIKKEQTILTPIEAAIEDIQKKTKELHAATVSNPIDPKILQMVLQGCIGTTVNQGPIQMAKVFLSNTYTVDGSPIKNNTQIISKLQNKLRLCFKDFSMKCRDALKKNEQLISPEQLNYQNELRKNYIEFTTQLGEILKFANIPIAKGEDYTYFV</sequence>
<dbReference type="GO" id="GO:0007264">
    <property type="term" value="P:small GTPase-mediated signal transduction"/>
    <property type="evidence" value="ECO:0007669"/>
    <property type="project" value="InterPro"/>
</dbReference>
<keyword evidence="6" id="KW-1185">Reference proteome</keyword>
<feature type="compositionally biased region" description="Low complexity" evidence="3">
    <location>
        <begin position="1129"/>
        <end position="1144"/>
    </location>
</feature>
<feature type="domain" description="DOCKER" evidence="5">
    <location>
        <begin position="1443"/>
        <end position="1906"/>
    </location>
</feature>
<evidence type="ECO:0000313" key="6">
    <source>
        <dbReference type="Proteomes" id="UP000038045"/>
    </source>
</evidence>
<dbReference type="InterPro" id="IPR027357">
    <property type="entry name" value="DOCKER_dom"/>
</dbReference>
<dbReference type="InterPro" id="IPR043162">
    <property type="entry name" value="DOCK_C_lobe_C"/>
</dbReference>
<dbReference type="Gene3D" id="1.20.58.740">
    <property type="match status" value="1"/>
</dbReference>
<dbReference type="Pfam" id="PF06920">
    <property type="entry name" value="DHR-2_Lobe_A"/>
    <property type="match status" value="1"/>
</dbReference>
<dbReference type="WBParaSite" id="PTRK_0000251700.1">
    <property type="protein sequence ID" value="PTRK_0000251700.1"/>
    <property type="gene ID" value="PTRK_0000251700"/>
</dbReference>
<keyword evidence="1" id="KW-0344">Guanine-nucleotide releasing factor</keyword>
<dbReference type="Pfam" id="PF20421">
    <property type="entry name" value="DHR-2_Lobe_C"/>
    <property type="match status" value="1"/>
</dbReference>
<dbReference type="InterPro" id="IPR046769">
    <property type="entry name" value="DOCKER_Lobe_A"/>
</dbReference>
<name>A0A0N4Z5X2_PARTI</name>
<dbReference type="Pfam" id="PF20422">
    <property type="entry name" value="DHR-2_Lobe_B"/>
    <property type="match status" value="1"/>
</dbReference>
<feature type="region of interest" description="Disordered" evidence="3">
    <location>
        <begin position="1115"/>
        <end position="1153"/>
    </location>
</feature>
<dbReference type="PANTHER" id="PTHR23317">
    <property type="entry name" value="DEDICATOR OF CYTOKINESIS DOCK"/>
    <property type="match status" value="1"/>
</dbReference>
<evidence type="ECO:0000259" key="4">
    <source>
        <dbReference type="PROSITE" id="PS51650"/>
    </source>
</evidence>
<dbReference type="InterPro" id="IPR035892">
    <property type="entry name" value="C2_domain_sf"/>
</dbReference>
<protein>
    <submittedName>
        <fullName evidence="7">C2 DOCK-type domain-containing protein</fullName>
    </submittedName>
</protein>